<organism evidence="3 4">
    <name type="scientific">Frankliniella fusca</name>
    <dbReference type="NCBI Taxonomy" id="407009"/>
    <lineage>
        <taxon>Eukaryota</taxon>
        <taxon>Metazoa</taxon>
        <taxon>Ecdysozoa</taxon>
        <taxon>Arthropoda</taxon>
        <taxon>Hexapoda</taxon>
        <taxon>Insecta</taxon>
        <taxon>Pterygota</taxon>
        <taxon>Neoptera</taxon>
        <taxon>Paraneoptera</taxon>
        <taxon>Thysanoptera</taxon>
        <taxon>Terebrantia</taxon>
        <taxon>Thripoidea</taxon>
        <taxon>Thripidae</taxon>
        <taxon>Frankliniella</taxon>
    </lineage>
</organism>
<reference evidence="3" key="1">
    <citation type="submission" date="2021-07" db="EMBL/GenBank/DDBJ databases">
        <authorList>
            <person name="Catto M.A."/>
            <person name="Jacobson A."/>
            <person name="Kennedy G."/>
            <person name="Labadie P."/>
            <person name="Hunt B.G."/>
            <person name="Srinivasan R."/>
        </authorList>
    </citation>
    <scope>NUCLEOTIDE SEQUENCE</scope>
    <source>
        <strain evidence="3">PL_HMW_Pooled</strain>
        <tissue evidence="3">Head</tissue>
    </source>
</reference>
<evidence type="ECO:0000259" key="2">
    <source>
        <dbReference type="Pfam" id="PF14291"/>
    </source>
</evidence>
<proteinExistence type="predicted"/>
<dbReference type="InterPro" id="IPR008906">
    <property type="entry name" value="HATC_C_dom"/>
</dbReference>
<dbReference type="Pfam" id="PF05699">
    <property type="entry name" value="Dimer_Tnp_hAT"/>
    <property type="match status" value="1"/>
</dbReference>
<dbReference type="InterPro" id="IPR012337">
    <property type="entry name" value="RNaseH-like_sf"/>
</dbReference>
<dbReference type="PANTHER" id="PTHR45749">
    <property type="match status" value="1"/>
</dbReference>
<dbReference type="AlphaFoldDB" id="A0AAE1LTW4"/>
<feature type="domain" description="DUF4371" evidence="2">
    <location>
        <begin position="248"/>
        <end position="469"/>
    </location>
</feature>
<comment type="caution">
    <text evidence="3">The sequence shown here is derived from an EMBL/GenBank/DDBJ whole genome shotgun (WGS) entry which is preliminary data.</text>
</comment>
<gene>
    <name evidence="3" type="ORF">KUF71_010805</name>
</gene>
<reference evidence="3" key="2">
    <citation type="journal article" date="2023" name="BMC Genomics">
        <title>Pest status, molecular evolution, and epigenetic factors derived from the genome assembly of Frankliniella fusca, a thysanopteran phytovirus vector.</title>
        <authorList>
            <person name="Catto M.A."/>
            <person name="Labadie P.E."/>
            <person name="Jacobson A.L."/>
            <person name="Kennedy G.G."/>
            <person name="Srinivasan R."/>
            <person name="Hunt B.G."/>
        </authorList>
    </citation>
    <scope>NUCLEOTIDE SEQUENCE</scope>
    <source>
        <strain evidence="3">PL_HMW_Pooled</strain>
    </source>
</reference>
<evidence type="ECO:0000313" key="3">
    <source>
        <dbReference type="EMBL" id="KAK3931923.1"/>
    </source>
</evidence>
<keyword evidence="4" id="KW-1185">Reference proteome</keyword>
<evidence type="ECO:0000313" key="4">
    <source>
        <dbReference type="Proteomes" id="UP001219518"/>
    </source>
</evidence>
<dbReference type="InterPro" id="IPR025398">
    <property type="entry name" value="DUF4371"/>
</dbReference>
<dbReference type="PANTHER" id="PTHR45749:SF21">
    <property type="entry name" value="DUF4371 DOMAIN-CONTAINING PROTEIN"/>
    <property type="match status" value="1"/>
</dbReference>
<accession>A0AAE1LTW4</accession>
<name>A0AAE1LTW4_9NEOP</name>
<protein>
    <submittedName>
        <fullName evidence="3">Zinc finger MYM-type protein 1</fullName>
    </submittedName>
</protein>
<dbReference type="GO" id="GO:0046983">
    <property type="term" value="F:protein dimerization activity"/>
    <property type="evidence" value="ECO:0007669"/>
    <property type="project" value="InterPro"/>
</dbReference>
<dbReference type="Proteomes" id="UP001219518">
    <property type="component" value="Unassembled WGS sequence"/>
</dbReference>
<dbReference type="EMBL" id="JAHWGI010001432">
    <property type="protein sequence ID" value="KAK3931923.1"/>
    <property type="molecule type" value="Genomic_DNA"/>
</dbReference>
<feature type="domain" description="HAT C-terminal dimerisation" evidence="1">
    <location>
        <begin position="792"/>
        <end position="843"/>
    </location>
</feature>
<dbReference type="Pfam" id="PF14291">
    <property type="entry name" value="DUF4371"/>
    <property type="match status" value="1"/>
</dbReference>
<evidence type="ECO:0000259" key="1">
    <source>
        <dbReference type="Pfam" id="PF05699"/>
    </source>
</evidence>
<dbReference type="SUPFAM" id="SSF53098">
    <property type="entry name" value="Ribonuclease H-like"/>
    <property type="match status" value="1"/>
</dbReference>
<sequence>MSGKRKLSGAEVRKKKLQTEKEQAKLGSLILQFLHSQSCSNGNEANQNTTTTTGCSEQVGGTGDGAALDVEVMATSTSALDSAATSTFQTILPSTPTTVKDIPCSASSALSENDLDFNDDNVDGSLNVDECDVDVVANANTAVASAVRVQEAPEEVAVDKSERYTFNDFKDRTCNQPPPETIPVFRAGDRNHRFQGHWYKKYPWLHYRLSTKSMVCLPCKVSVEDKLLSVSQMAVVRKVGSQLVTGESGVTNWKKADELFEKHGNSTYHQDSVRIMISQQSKSIPVIAQVSAAAGGQQMQAQIALEALIKSMLFLGRQGLAIRGSEADGGNFNALTKLLSDYCPELKQFLQRKKNFTSPQIQNEIAEIAAHAILRDKLEKIRSCEYYSLIMDEASDESTKEQMSIIVRTVNENLDTEEHFLGLYEVSDTTGQNLTALALDALTRLALPVENLRGQTYDGGSNMRGAMKGVQARIKEIQPLALYVHCFNHSLNLALQDTAKSVQIVRDSMEWTKDISVMIRRSPHRRARFNFIAEECPEAAGTNLSAVCPTRWTMRTPATTGILDSYPAVIQALEEIGETTADGAAAASGLANKLKKGSTYLGILICREICSPCEIASTKLQNPKLTVSDALEIVDLLLKRLNNLRTDAEFKRLWAEMEEKIETFELKVPELGRNRTTSKTRDRKQNAAPDHVFRTVEDKYRKDYFEALDKIIIEIKERFHQDGIDTYLKLERCVLRHPDEWDDEMKTTLAKYSIDPEQLRTEILLFPRPEGENVTLKSYVDAYRALKMISRQMFPNVFTILRLLLVVPATSASAERSFSLLRRLKTYLRTTMTAKRLNHLAVLHFVSNRTGSVVSADSAVSYITLPCGLQIKAAFEHRFKSCNSPKDFESVLLHACFNNPEEMRMRSGSNNKTKFNSDWLAKAG</sequence>
<feature type="non-terminal residue" evidence="3">
    <location>
        <position position="924"/>
    </location>
</feature>